<dbReference type="EMBL" id="JBHUEY010000001">
    <property type="protein sequence ID" value="MFD1782912.1"/>
    <property type="molecule type" value="Genomic_DNA"/>
</dbReference>
<evidence type="ECO:0000259" key="4">
    <source>
        <dbReference type="PROSITE" id="PS51891"/>
    </source>
</evidence>
<gene>
    <name evidence="5" type="ORF">ACFSC0_05865</name>
</gene>
<evidence type="ECO:0000256" key="3">
    <source>
        <dbReference type="ARBA" id="ARBA00022833"/>
    </source>
</evidence>
<dbReference type="PROSITE" id="PS51891">
    <property type="entry name" value="CENP_V_GFA"/>
    <property type="match status" value="1"/>
</dbReference>
<proteinExistence type="inferred from homology"/>
<evidence type="ECO:0000256" key="2">
    <source>
        <dbReference type="ARBA" id="ARBA00022723"/>
    </source>
</evidence>
<keyword evidence="2" id="KW-0479">Metal-binding</keyword>
<comment type="caution">
    <text evidence="5">The sequence shown here is derived from an EMBL/GenBank/DDBJ whole genome shotgun (WGS) entry which is preliminary data.</text>
</comment>
<protein>
    <submittedName>
        <fullName evidence="5">GFA family protein</fullName>
    </submittedName>
</protein>
<dbReference type="Proteomes" id="UP001597237">
    <property type="component" value="Unassembled WGS sequence"/>
</dbReference>
<dbReference type="InterPro" id="IPR052355">
    <property type="entry name" value="CENP-V-like"/>
</dbReference>
<comment type="similarity">
    <text evidence="1">Belongs to the Gfa family.</text>
</comment>
<keyword evidence="3" id="KW-0862">Zinc</keyword>
<name>A0ABW4MY43_9CAUL</name>
<dbReference type="Gene3D" id="2.170.150.70">
    <property type="match status" value="1"/>
</dbReference>
<dbReference type="SUPFAM" id="SSF51316">
    <property type="entry name" value="Mss4-like"/>
    <property type="match status" value="1"/>
</dbReference>
<evidence type="ECO:0000256" key="1">
    <source>
        <dbReference type="ARBA" id="ARBA00005495"/>
    </source>
</evidence>
<feature type="domain" description="CENP-V/GFA" evidence="4">
    <location>
        <begin position="2"/>
        <end position="114"/>
    </location>
</feature>
<dbReference type="InterPro" id="IPR006913">
    <property type="entry name" value="CENP-V/GFA"/>
</dbReference>
<dbReference type="Pfam" id="PF04828">
    <property type="entry name" value="GFA"/>
    <property type="match status" value="1"/>
</dbReference>
<dbReference type="RefSeq" id="WP_377282561.1">
    <property type="nucleotide sequence ID" value="NZ_JBHRSI010000007.1"/>
</dbReference>
<accession>A0ABW4MY43</accession>
<keyword evidence="6" id="KW-1185">Reference proteome</keyword>
<dbReference type="PANTHER" id="PTHR28620">
    <property type="entry name" value="CENTROMERE PROTEIN V"/>
    <property type="match status" value="1"/>
</dbReference>
<evidence type="ECO:0000313" key="5">
    <source>
        <dbReference type="EMBL" id="MFD1782912.1"/>
    </source>
</evidence>
<evidence type="ECO:0000313" key="6">
    <source>
        <dbReference type="Proteomes" id="UP001597237"/>
    </source>
</evidence>
<sequence>MIKAACHCTAVRFEIAEAPSWVLDCNCTLCRRYGALWSYYHRGSDQDLLVRKPYPETTQTYTWLDGDLAFHRCKMCGCVTHMVAAKMPSQPVYGVNARMMVGLDPAKVKLIQVDNGHTGFFWTRSDEPVAASKHPPMPAPGPDDWR</sequence>
<dbReference type="PANTHER" id="PTHR28620:SF1">
    <property type="entry name" value="CENP-V_GFA DOMAIN-CONTAINING PROTEIN"/>
    <property type="match status" value="1"/>
</dbReference>
<reference evidence="6" key="1">
    <citation type="journal article" date="2019" name="Int. J. Syst. Evol. Microbiol.">
        <title>The Global Catalogue of Microorganisms (GCM) 10K type strain sequencing project: providing services to taxonomists for standard genome sequencing and annotation.</title>
        <authorList>
            <consortium name="The Broad Institute Genomics Platform"/>
            <consortium name="The Broad Institute Genome Sequencing Center for Infectious Disease"/>
            <person name="Wu L."/>
            <person name="Ma J."/>
        </authorList>
    </citation>
    <scope>NUCLEOTIDE SEQUENCE [LARGE SCALE GENOMIC DNA]</scope>
    <source>
        <strain evidence="6">DFY28</strain>
    </source>
</reference>
<organism evidence="5 6">
    <name type="scientific">Phenylobacterium terrae</name>
    <dbReference type="NCBI Taxonomy" id="2665495"/>
    <lineage>
        <taxon>Bacteria</taxon>
        <taxon>Pseudomonadati</taxon>
        <taxon>Pseudomonadota</taxon>
        <taxon>Alphaproteobacteria</taxon>
        <taxon>Caulobacterales</taxon>
        <taxon>Caulobacteraceae</taxon>
        <taxon>Phenylobacterium</taxon>
    </lineage>
</organism>
<dbReference type="InterPro" id="IPR011057">
    <property type="entry name" value="Mss4-like_sf"/>
</dbReference>